<gene>
    <name evidence="2" type="ORF">PACLA_8A075398</name>
</gene>
<evidence type="ECO:0000313" key="2">
    <source>
        <dbReference type="EMBL" id="CAB4017914.1"/>
    </source>
</evidence>
<dbReference type="PANTHER" id="PTHR37984">
    <property type="entry name" value="PROTEIN CBG26694"/>
    <property type="match status" value="1"/>
</dbReference>
<dbReference type="PANTHER" id="PTHR37984:SF5">
    <property type="entry name" value="PROTEIN NYNRIN-LIKE"/>
    <property type="match status" value="1"/>
</dbReference>
<dbReference type="FunFam" id="3.30.70.270:FF:000003">
    <property type="entry name" value="Transposon Ty3-G Gag-Pol polyprotein"/>
    <property type="match status" value="1"/>
</dbReference>
<evidence type="ECO:0000313" key="3">
    <source>
        <dbReference type="Proteomes" id="UP001152795"/>
    </source>
</evidence>
<dbReference type="InterPro" id="IPR043128">
    <property type="entry name" value="Rev_trsase/Diguanyl_cyclase"/>
</dbReference>
<dbReference type="InterPro" id="IPR050951">
    <property type="entry name" value="Retrovirus_Pol_polyprotein"/>
</dbReference>
<sequence>MEKFEYVYISQSLTSSCNAKTIPYQQPTPHLQTLLELPWTIFFKIRRQLWILANQTFGKIKTSNNVHNTLGTVLFHRFGISSGSEKFQKCMCQILEGLDGVECNIDDVLVHSATQEEHDRRLETVLQRLGNANVTLNAEKCVFNVSSVKFLGQIVGADGIKSDPEKLQAILEMPHPTNLHEVLEW</sequence>
<name>A0A6S7IG92_PARCT</name>
<dbReference type="AlphaFoldDB" id="A0A6S7IG92"/>
<dbReference type="InterPro" id="IPR043502">
    <property type="entry name" value="DNA/RNA_pol_sf"/>
</dbReference>
<feature type="domain" description="Reverse transcriptase" evidence="1">
    <location>
        <begin position="57"/>
        <end position="154"/>
    </location>
</feature>
<reference evidence="2" key="1">
    <citation type="submission" date="2020-04" db="EMBL/GenBank/DDBJ databases">
        <authorList>
            <person name="Alioto T."/>
            <person name="Alioto T."/>
            <person name="Gomez Garrido J."/>
        </authorList>
    </citation>
    <scope>NUCLEOTIDE SEQUENCE</scope>
    <source>
        <strain evidence="2">A484AB</strain>
    </source>
</reference>
<dbReference type="Proteomes" id="UP001152795">
    <property type="component" value="Unassembled WGS sequence"/>
</dbReference>
<proteinExistence type="predicted"/>
<dbReference type="InterPro" id="IPR000477">
    <property type="entry name" value="RT_dom"/>
</dbReference>
<dbReference type="EMBL" id="CACRXK020009765">
    <property type="protein sequence ID" value="CAB4017914.1"/>
    <property type="molecule type" value="Genomic_DNA"/>
</dbReference>
<keyword evidence="3" id="KW-1185">Reference proteome</keyword>
<protein>
    <recommendedName>
        <fullName evidence="1">Reverse transcriptase domain-containing protein</fullName>
    </recommendedName>
</protein>
<dbReference type="SUPFAM" id="SSF56672">
    <property type="entry name" value="DNA/RNA polymerases"/>
    <property type="match status" value="1"/>
</dbReference>
<comment type="caution">
    <text evidence="2">The sequence shown here is derived from an EMBL/GenBank/DDBJ whole genome shotgun (WGS) entry which is preliminary data.</text>
</comment>
<dbReference type="PROSITE" id="PS51257">
    <property type="entry name" value="PROKAR_LIPOPROTEIN"/>
    <property type="match status" value="1"/>
</dbReference>
<dbReference type="CDD" id="cd01647">
    <property type="entry name" value="RT_LTR"/>
    <property type="match status" value="1"/>
</dbReference>
<evidence type="ECO:0000259" key="1">
    <source>
        <dbReference type="Pfam" id="PF00078"/>
    </source>
</evidence>
<dbReference type="Pfam" id="PF00078">
    <property type="entry name" value="RVT_1"/>
    <property type="match status" value="1"/>
</dbReference>
<organism evidence="2 3">
    <name type="scientific">Paramuricea clavata</name>
    <name type="common">Red gorgonian</name>
    <name type="synonym">Violescent sea-whip</name>
    <dbReference type="NCBI Taxonomy" id="317549"/>
    <lineage>
        <taxon>Eukaryota</taxon>
        <taxon>Metazoa</taxon>
        <taxon>Cnidaria</taxon>
        <taxon>Anthozoa</taxon>
        <taxon>Octocorallia</taxon>
        <taxon>Malacalcyonacea</taxon>
        <taxon>Plexauridae</taxon>
        <taxon>Paramuricea</taxon>
    </lineage>
</organism>
<accession>A0A6S7IG92</accession>
<dbReference type="OrthoDB" id="5990438at2759"/>
<dbReference type="Gene3D" id="3.30.70.270">
    <property type="match status" value="1"/>
</dbReference>